<organism evidence="3 4">
    <name type="scientific">Arctia plantaginis</name>
    <name type="common">Wood tiger moth</name>
    <name type="synonym">Phalaena plantaginis</name>
    <dbReference type="NCBI Taxonomy" id="874455"/>
    <lineage>
        <taxon>Eukaryota</taxon>
        <taxon>Metazoa</taxon>
        <taxon>Ecdysozoa</taxon>
        <taxon>Arthropoda</taxon>
        <taxon>Hexapoda</taxon>
        <taxon>Insecta</taxon>
        <taxon>Pterygota</taxon>
        <taxon>Neoptera</taxon>
        <taxon>Endopterygota</taxon>
        <taxon>Lepidoptera</taxon>
        <taxon>Glossata</taxon>
        <taxon>Ditrysia</taxon>
        <taxon>Noctuoidea</taxon>
        <taxon>Erebidae</taxon>
        <taxon>Arctiinae</taxon>
        <taxon>Arctia</taxon>
    </lineage>
</organism>
<dbReference type="SUPFAM" id="SSF50494">
    <property type="entry name" value="Trypsin-like serine proteases"/>
    <property type="match status" value="1"/>
</dbReference>
<dbReference type="InterPro" id="IPR009003">
    <property type="entry name" value="Peptidase_S1_PA"/>
</dbReference>
<comment type="caution">
    <text evidence="3">The sequence shown here is derived from an EMBL/GenBank/DDBJ whole genome shotgun (WGS) entry which is preliminary data.</text>
</comment>
<accession>A0A8S0ZST8</accession>
<evidence type="ECO:0000313" key="4">
    <source>
        <dbReference type="Proteomes" id="UP000494106"/>
    </source>
</evidence>
<dbReference type="GO" id="GO:0004252">
    <property type="term" value="F:serine-type endopeptidase activity"/>
    <property type="evidence" value="ECO:0007669"/>
    <property type="project" value="InterPro"/>
</dbReference>
<proteinExistence type="predicted"/>
<dbReference type="PANTHER" id="PTHR24253:SF153">
    <property type="entry name" value="SERINE PROTEASE HEPSIN"/>
    <property type="match status" value="1"/>
</dbReference>
<dbReference type="InterPro" id="IPR043504">
    <property type="entry name" value="Peptidase_S1_PA_chymotrypsin"/>
</dbReference>
<sequence>MPQTSTVVLITKQLALATALEIDKFSKVDFREKSRVVLGHNCTLGPHLRVLEYAYHPDFNNNYYSALAMVQIKGTIRQEIIPICPPPTVFEEPDIYAMTLKHALSMSSCGIDNSPVNMVYEGQAQIETYPWLGILYYPIHYKRFTTAVVLVTRQLALAAASEIERLPKDDFRARARVVLGHNCSGPHLTIRDYSYHPEYSSKTFSALTMIQLETDLSDLKVRPICPPPLYFKNPQFFALVLSNDCRKSKIMIHKMQYVSPKVCRAYYRRSNRKPKITVCKFCTLFQLDVESLWPTHTACARSMSGGRCVWRSGAVLAIKSSNRWRLLGFGVYGPGCQVPSRFLDYGMYHKWVERNVQRIGRPTITTISDNHVIFRRMSGHIQRFGPCDREETVRELYSDRDAIEVAGYRNGHFSYNVSLYANVEYSCVTFRADHSSSKLKEAPKLHIQRWCAGSTGICFGFGYLSIHFRISVRFKDNFRFILRAYGQEAKIVDPRKAIEYINLKMQYPTIPYVHEVRDKMKNSAYGPYIYTV</sequence>
<evidence type="ECO:0000256" key="1">
    <source>
        <dbReference type="ARBA" id="ARBA00023157"/>
    </source>
</evidence>
<dbReference type="Proteomes" id="UP000494106">
    <property type="component" value="Unassembled WGS sequence"/>
</dbReference>
<name>A0A8S0ZST8_ARCPL</name>
<dbReference type="PANTHER" id="PTHR24253">
    <property type="entry name" value="TRANSMEMBRANE PROTEASE SERINE"/>
    <property type="match status" value="1"/>
</dbReference>
<dbReference type="EMBL" id="CADEBC010000495">
    <property type="protein sequence ID" value="CAB3237799.1"/>
    <property type="molecule type" value="Genomic_DNA"/>
</dbReference>
<evidence type="ECO:0000259" key="2">
    <source>
        <dbReference type="PROSITE" id="PS50240"/>
    </source>
</evidence>
<keyword evidence="1" id="KW-1015">Disulfide bond</keyword>
<feature type="domain" description="Peptidase S1" evidence="2">
    <location>
        <begin position="119"/>
        <end position="357"/>
    </location>
</feature>
<dbReference type="AlphaFoldDB" id="A0A8S0ZST8"/>
<dbReference type="InterPro" id="IPR001254">
    <property type="entry name" value="Trypsin_dom"/>
</dbReference>
<reference evidence="3 4" key="1">
    <citation type="submission" date="2020-04" db="EMBL/GenBank/DDBJ databases">
        <authorList>
            <person name="Wallbank WR R."/>
            <person name="Pardo Diaz C."/>
            <person name="Kozak K."/>
            <person name="Martin S."/>
            <person name="Jiggins C."/>
            <person name="Moest M."/>
            <person name="Warren A I."/>
            <person name="Byers J.R.P. K."/>
            <person name="Montejo-Kovacevich G."/>
            <person name="Yen C E."/>
        </authorList>
    </citation>
    <scope>NUCLEOTIDE SEQUENCE [LARGE SCALE GENOMIC DNA]</scope>
</reference>
<dbReference type="PROSITE" id="PS50240">
    <property type="entry name" value="TRYPSIN_DOM"/>
    <property type="match status" value="1"/>
</dbReference>
<protein>
    <recommendedName>
        <fullName evidence="2">Peptidase S1 domain-containing protein</fullName>
    </recommendedName>
</protein>
<dbReference type="GO" id="GO:0006508">
    <property type="term" value="P:proteolysis"/>
    <property type="evidence" value="ECO:0007669"/>
    <property type="project" value="InterPro"/>
</dbReference>
<gene>
    <name evidence="3" type="ORF">APLA_LOCUS7140</name>
</gene>
<evidence type="ECO:0000313" key="3">
    <source>
        <dbReference type="EMBL" id="CAB3237799.1"/>
    </source>
</evidence>
<dbReference type="OrthoDB" id="7491732at2759"/>
<keyword evidence="4" id="KW-1185">Reference proteome</keyword>
<dbReference type="Gene3D" id="2.40.10.10">
    <property type="entry name" value="Trypsin-like serine proteases"/>
    <property type="match status" value="1"/>
</dbReference>